<accession>A0A151GGX5</accession>
<evidence type="ECO:0000313" key="3">
    <source>
        <dbReference type="Proteomes" id="UP000076580"/>
    </source>
</evidence>
<name>A0A151GGX5_DRECN</name>
<feature type="compositionally biased region" description="Polar residues" evidence="1">
    <location>
        <begin position="26"/>
        <end position="38"/>
    </location>
</feature>
<dbReference type="AlphaFoldDB" id="A0A151GGX5"/>
<reference evidence="2 3" key="1">
    <citation type="journal article" date="2016" name="Sci. Rep.">
        <title>Insights into Adaptations to a Near-Obligate Nematode Endoparasitic Lifestyle from the Finished Genome of Drechmeria coniospora.</title>
        <authorList>
            <person name="Zhang L."/>
            <person name="Zhou Z."/>
            <person name="Guo Q."/>
            <person name="Fokkens L."/>
            <person name="Miskei M."/>
            <person name="Pocsi I."/>
            <person name="Zhang W."/>
            <person name="Chen M."/>
            <person name="Wang L."/>
            <person name="Sun Y."/>
            <person name="Donzelli B.G."/>
            <person name="Gibson D.M."/>
            <person name="Nelson D.R."/>
            <person name="Luo J.G."/>
            <person name="Rep M."/>
            <person name="Liu H."/>
            <person name="Yang S."/>
            <person name="Wang J."/>
            <person name="Krasnoff S.B."/>
            <person name="Xu Y."/>
            <person name="Molnar I."/>
            <person name="Lin M."/>
        </authorList>
    </citation>
    <scope>NUCLEOTIDE SEQUENCE [LARGE SCALE GENOMIC DNA]</scope>
    <source>
        <strain evidence="2 3">ARSEF 6962</strain>
    </source>
</reference>
<evidence type="ECO:0000313" key="2">
    <source>
        <dbReference type="EMBL" id="KYK56334.1"/>
    </source>
</evidence>
<dbReference type="RefSeq" id="XP_040655686.1">
    <property type="nucleotide sequence ID" value="XM_040800653.1"/>
</dbReference>
<dbReference type="GeneID" id="63715975"/>
<protein>
    <submittedName>
        <fullName evidence="2">Uncharacterized protein</fullName>
    </submittedName>
</protein>
<organism evidence="2 3">
    <name type="scientific">Drechmeria coniospora</name>
    <name type="common">Nematophagous fungus</name>
    <name type="synonym">Meria coniospora</name>
    <dbReference type="NCBI Taxonomy" id="98403"/>
    <lineage>
        <taxon>Eukaryota</taxon>
        <taxon>Fungi</taxon>
        <taxon>Dikarya</taxon>
        <taxon>Ascomycota</taxon>
        <taxon>Pezizomycotina</taxon>
        <taxon>Sordariomycetes</taxon>
        <taxon>Hypocreomycetidae</taxon>
        <taxon>Hypocreales</taxon>
        <taxon>Ophiocordycipitaceae</taxon>
        <taxon>Drechmeria</taxon>
    </lineage>
</organism>
<keyword evidence="3" id="KW-1185">Reference proteome</keyword>
<dbReference type="InParanoid" id="A0A151GGX5"/>
<dbReference type="EMBL" id="LAYC01000002">
    <property type="protein sequence ID" value="KYK56334.1"/>
    <property type="molecule type" value="Genomic_DNA"/>
</dbReference>
<dbReference type="Proteomes" id="UP000076580">
    <property type="component" value="Chromosome 02"/>
</dbReference>
<sequence>MAKLVLARAIRGHQTRSIDGSDGSAVESSEQEATQPSWSLEAGPCMGDSKVSIPQHRWQLKSSAIGTMAKLILARAIRRHQARNALMAIPSSLSSNRQHGQAGPWKLVLAWATRRYPTRNRWQYRRVFRAIGNMAKPVLARAIR</sequence>
<proteinExistence type="predicted"/>
<evidence type="ECO:0000256" key="1">
    <source>
        <dbReference type="SAM" id="MobiDB-lite"/>
    </source>
</evidence>
<feature type="region of interest" description="Disordered" evidence="1">
    <location>
        <begin position="16"/>
        <end position="46"/>
    </location>
</feature>
<gene>
    <name evidence="2" type="ORF">DCS_03332</name>
</gene>
<comment type="caution">
    <text evidence="2">The sequence shown here is derived from an EMBL/GenBank/DDBJ whole genome shotgun (WGS) entry which is preliminary data.</text>
</comment>